<evidence type="ECO:0000313" key="4">
    <source>
        <dbReference type="EMBL" id="TFE87551.1"/>
    </source>
</evidence>
<evidence type="ECO:0000256" key="1">
    <source>
        <dbReference type="PROSITE-ProRule" id="PRU00285"/>
    </source>
</evidence>
<dbReference type="Pfam" id="PF00011">
    <property type="entry name" value="HSP20"/>
    <property type="match status" value="1"/>
</dbReference>
<dbReference type="AlphaFoldDB" id="A0A4Y8Q1E8"/>
<name>A0A4Y8Q1E8_9BACL</name>
<dbReference type="PROSITE" id="PS01031">
    <property type="entry name" value="SHSP"/>
    <property type="match status" value="1"/>
</dbReference>
<keyword evidence="5" id="KW-1185">Reference proteome</keyword>
<dbReference type="Gene3D" id="2.60.40.790">
    <property type="match status" value="1"/>
</dbReference>
<dbReference type="OrthoDB" id="1806521at2"/>
<dbReference type="InterPro" id="IPR002068">
    <property type="entry name" value="A-crystallin/Hsp20_dom"/>
</dbReference>
<evidence type="ECO:0000313" key="5">
    <source>
        <dbReference type="Proteomes" id="UP000298246"/>
    </source>
</evidence>
<comment type="caution">
    <text evidence="4">The sequence shown here is derived from an EMBL/GenBank/DDBJ whole genome shotgun (WGS) entry which is preliminary data.</text>
</comment>
<dbReference type="SUPFAM" id="SSF49764">
    <property type="entry name" value="HSP20-like chaperones"/>
    <property type="match status" value="1"/>
</dbReference>
<sequence length="144" mass="16921">MPLIPYEPFRNLENWKTSLDKFFNDPHGSFGFLSEFNNRIDVFENDHEVIAHCEIPGLEKKEDVHLHVDDQTLTIHGVVHRSNEIQEERLHRRERFAGKFQRSVTLPSPVSVEGTSATYKNGILEVRMPKMWKDSQKHIDVEFH</sequence>
<evidence type="ECO:0000256" key="2">
    <source>
        <dbReference type="RuleBase" id="RU003616"/>
    </source>
</evidence>
<dbReference type="InterPro" id="IPR008978">
    <property type="entry name" value="HSP20-like_chaperone"/>
</dbReference>
<dbReference type="Proteomes" id="UP000298246">
    <property type="component" value="Unassembled WGS sequence"/>
</dbReference>
<dbReference type="PANTHER" id="PTHR11527">
    <property type="entry name" value="HEAT-SHOCK PROTEIN 20 FAMILY MEMBER"/>
    <property type="match status" value="1"/>
</dbReference>
<comment type="similarity">
    <text evidence="1 2">Belongs to the small heat shock protein (HSP20) family.</text>
</comment>
<dbReference type="RefSeq" id="WP_134753101.1">
    <property type="nucleotide sequence ID" value="NZ_MYFO02000010.1"/>
</dbReference>
<gene>
    <name evidence="4" type="ORF">B5M42_12045</name>
</gene>
<reference evidence="4 5" key="1">
    <citation type="submission" date="2017-03" db="EMBL/GenBank/DDBJ databases">
        <title>Isolation of Levoglucosan Utilizing Bacteria.</title>
        <authorList>
            <person name="Arya A.S."/>
        </authorList>
    </citation>
    <scope>NUCLEOTIDE SEQUENCE [LARGE SCALE GENOMIC DNA]</scope>
    <source>
        <strain evidence="4 5">MEC069</strain>
    </source>
</reference>
<evidence type="ECO:0000259" key="3">
    <source>
        <dbReference type="PROSITE" id="PS01031"/>
    </source>
</evidence>
<proteinExistence type="inferred from homology"/>
<dbReference type="CDD" id="cd06464">
    <property type="entry name" value="ACD_sHsps-like"/>
    <property type="match status" value="1"/>
</dbReference>
<feature type="domain" description="SHSP" evidence="3">
    <location>
        <begin position="31"/>
        <end position="144"/>
    </location>
</feature>
<organism evidence="4 5">
    <name type="scientific">Paenibacillus athensensis</name>
    <dbReference type="NCBI Taxonomy" id="1967502"/>
    <lineage>
        <taxon>Bacteria</taxon>
        <taxon>Bacillati</taxon>
        <taxon>Bacillota</taxon>
        <taxon>Bacilli</taxon>
        <taxon>Bacillales</taxon>
        <taxon>Paenibacillaceae</taxon>
        <taxon>Paenibacillus</taxon>
    </lineage>
</organism>
<accession>A0A4Y8Q1E8</accession>
<protein>
    <submittedName>
        <fullName evidence="4">Heat-shock protein Hsp20</fullName>
    </submittedName>
</protein>
<dbReference type="EMBL" id="MYFO01000013">
    <property type="protein sequence ID" value="TFE87551.1"/>
    <property type="molecule type" value="Genomic_DNA"/>
</dbReference>
<dbReference type="InterPro" id="IPR031107">
    <property type="entry name" value="Small_HSP"/>
</dbReference>